<dbReference type="AlphaFoldDB" id="A0A940MKM4"/>
<dbReference type="RefSeq" id="WP_209344921.1">
    <property type="nucleotide sequence ID" value="NZ_JAGIQL010000200.1"/>
</dbReference>
<dbReference type="Pfam" id="PF11755">
    <property type="entry name" value="DUF3311"/>
    <property type="match status" value="1"/>
</dbReference>
<keyword evidence="3" id="KW-1185">Reference proteome</keyword>
<dbReference type="Proteomes" id="UP000670475">
    <property type="component" value="Unassembled WGS sequence"/>
</dbReference>
<organism evidence="2 3">
    <name type="scientific">Streptomyces montanisoli</name>
    <dbReference type="NCBI Taxonomy" id="2798581"/>
    <lineage>
        <taxon>Bacteria</taxon>
        <taxon>Bacillati</taxon>
        <taxon>Actinomycetota</taxon>
        <taxon>Actinomycetes</taxon>
        <taxon>Kitasatosporales</taxon>
        <taxon>Streptomycetaceae</taxon>
        <taxon>Streptomyces</taxon>
    </lineage>
</organism>
<keyword evidence="1" id="KW-0472">Membrane</keyword>
<evidence type="ECO:0000313" key="2">
    <source>
        <dbReference type="EMBL" id="MBP0461532.1"/>
    </source>
</evidence>
<proteinExistence type="predicted"/>
<protein>
    <submittedName>
        <fullName evidence="2">DUF3311 domain-containing protein</fullName>
    </submittedName>
</protein>
<comment type="caution">
    <text evidence="2">The sequence shown here is derived from an EMBL/GenBank/DDBJ whole genome shotgun (WGS) entry which is preliminary data.</text>
</comment>
<dbReference type="PANTHER" id="PTHR40034">
    <property type="entry name" value="BSL5891 PROTEIN"/>
    <property type="match status" value="1"/>
</dbReference>
<keyword evidence="1" id="KW-1133">Transmembrane helix</keyword>
<sequence>MPDVPEGPESPGGGKPPVVTPLRVVIGVCLAIPFVAMLWVGSYAKVDPTFIGIPFFYWYQLMWVLITTVLTVVAYKLWQHDQRSRAAARGGREGGGAR</sequence>
<dbReference type="EMBL" id="JAGIQL010000200">
    <property type="protein sequence ID" value="MBP0461532.1"/>
    <property type="molecule type" value="Genomic_DNA"/>
</dbReference>
<keyword evidence="1" id="KW-0812">Transmembrane</keyword>
<name>A0A940MKM4_9ACTN</name>
<gene>
    <name evidence="2" type="ORF">JFN87_29340</name>
</gene>
<evidence type="ECO:0000313" key="3">
    <source>
        <dbReference type="Proteomes" id="UP000670475"/>
    </source>
</evidence>
<feature type="transmembrane region" description="Helical" evidence="1">
    <location>
        <begin position="56"/>
        <end position="75"/>
    </location>
</feature>
<evidence type="ECO:0000256" key="1">
    <source>
        <dbReference type="SAM" id="Phobius"/>
    </source>
</evidence>
<feature type="transmembrane region" description="Helical" evidence="1">
    <location>
        <begin position="24"/>
        <end position="44"/>
    </location>
</feature>
<dbReference type="PANTHER" id="PTHR40034:SF1">
    <property type="entry name" value="BSL5891 PROTEIN"/>
    <property type="match status" value="1"/>
</dbReference>
<accession>A0A940MKM4</accession>
<reference evidence="2" key="1">
    <citation type="submission" date="2021-03" db="EMBL/GenBank/DDBJ databases">
        <title>Whole genome sequence of Streptomyces bomunensis MMS17-BM035.</title>
        <authorList>
            <person name="Lee J.H."/>
        </authorList>
    </citation>
    <scope>NUCLEOTIDE SEQUENCE</scope>
    <source>
        <strain evidence="2">MMS17-BM035</strain>
    </source>
</reference>
<dbReference type="InterPro" id="IPR021741">
    <property type="entry name" value="DUF3311"/>
</dbReference>